<feature type="compositionally biased region" description="Polar residues" evidence="5">
    <location>
        <begin position="761"/>
        <end position="772"/>
    </location>
</feature>
<dbReference type="Pfam" id="PF02866">
    <property type="entry name" value="Ldh_1_C"/>
    <property type="match status" value="1"/>
</dbReference>
<dbReference type="SUPFAM" id="SSF56327">
    <property type="entry name" value="LDH C-terminal domain-like"/>
    <property type="match status" value="1"/>
</dbReference>
<accession>A0A8I6SAF6</accession>
<sequence length="936" mass="105974">MGKAQCCVNRKKLTILGLNSLFAKLSSFLLKQSPHINRLALYDEDDVGFPCDISNINTQCKIRAYIGQDQLQCAVKNSDVVLIGDQEDITSLVPHHKRNLHKESSKLHEYACAIAENAPQAVVLVAISPVNCLLPLVSEYLINLGVYDCNKVLGVTAVDNVRANKLAANFLNMDPRKVILPVIGGSSPDTRVPVFSQARPTLNLTKKNWLSMTWDIKNSETLIHRTRGQAESVNKAYATVRFVHSVLAGLRGEPNIAEILLAKTILVPETSYFALPVILGPQGIKYRFNLPVLTQSETLLVEHAAKCINRDVENGLKYLDTKYFPDDTICDAKSLVGTLIKKLCSNGNNEDVSKKPEYLLMTNKQTVDLNPEFKPSETPVAMPFVENENCAICNKGCTPLILPVPPSTPRKVHLSSPSTIKEVQKASTPFAPIVGKEKDKNFNTFDSIVNCVDTESKKSDNLSSNLPSLKNSNNNESVANSIIEERIKAKAKTLRDEKEREEIRKHSKNSLILSKKKDDIKGESCEKKGEDIKLRAEIEILCQQNRNNICKECKTMQKNDTAKSEFNGDNWPENYGEKKEFFDLKEFKKRPVPNWKDKFQFTEHKTECSVEKKNLLELIFSMRLQPPKKPKLYQTKMEPTSYILSKKKNLLNFGRKEKPVISSNQVNYFSKLYDFFCSIGNAKPEKKFNLIKDNVEMNCKEIEETSDVDKDKKCIKQEKKKSLHCVQTNPSLLGLLTSIKASQKEFAKRKELTEKNAGGKESSTPNHKTQLSTITNIPPPIFTVDHLKLCKQIDDFAKTKMDKLSKVYTPKYPHLLHGSYPESSLSKLTLFKKSIKNTIQVENNILNQNKNLNKITNVPSYSEKSKSYTIISQPSTNEMKSQFVKKFAMFSQLHSRGCEDCELCKMKMKKLRDQFNYIYDETRSIQSKLVSKSNNK</sequence>
<name>A0A8I6SAF6_CIMLE</name>
<evidence type="ECO:0000313" key="8">
    <source>
        <dbReference type="Proteomes" id="UP000494040"/>
    </source>
</evidence>
<dbReference type="Gene3D" id="3.40.50.720">
    <property type="entry name" value="NAD(P)-binding Rossmann-like Domain"/>
    <property type="match status" value="1"/>
</dbReference>
<dbReference type="InterPro" id="IPR015955">
    <property type="entry name" value="Lactate_DH/Glyco_Ohase_4_C"/>
</dbReference>
<keyword evidence="4" id="KW-0520">NAD</keyword>
<dbReference type="InterPro" id="IPR022383">
    <property type="entry name" value="Lactate/malate_DH_C"/>
</dbReference>
<evidence type="ECO:0000256" key="4">
    <source>
        <dbReference type="ARBA" id="ARBA00023027"/>
    </source>
</evidence>
<dbReference type="GO" id="GO:0006099">
    <property type="term" value="P:tricarboxylic acid cycle"/>
    <property type="evidence" value="ECO:0007669"/>
    <property type="project" value="UniProtKB-KW"/>
</dbReference>
<dbReference type="EnsemblMetazoa" id="XM_014404338.1">
    <property type="protein sequence ID" value="XP_014259824.1"/>
    <property type="gene ID" value="LOC106672703"/>
</dbReference>
<keyword evidence="3" id="KW-0560">Oxidoreductase</keyword>
<dbReference type="GeneID" id="106672703"/>
<dbReference type="InterPro" id="IPR036291">
    <property type="entry name" value="NAD(P)-bd_dom_sf"/>
</dbReference>
<dbReference type="PANTHER" id="PTHR11540:SF16">
    <property type="entry name" value="MALATE DEHYDROGENASE, MITOCHONDRIAL"/>
    <property type="match status" value="1"/>
</dbReference>
<dbReference type="Proteomes" id="UP000494040">
    <property type="component" value="Unassembled WGS sequence"/>
</dbReference>
<evidence type="ECO:0000256" key="1">
    <source>
        <dbReference type="ARBA" id="ARBA00012995"/>
    </source>
</evidence>
<evidence type="ECO:0000259" key="6">
    <source>
        <dbReference type="Pfam" id="PF02866"/>
    </source>
</evidence>
<feature type="domain" description="Lactate/malate dehydrogenase C-terminal" evidence="6">
    <location>
        <begin position="156"/>
        <end position="316"/>
    </location>
</feature>
<dbReference type="OrthoDB" id="6626850at2759"/>
<dbReference type="RefSeq" id="XP_014259824.1">
    <property type="nucleotide sequence ID" value="XM_014404338.1"/>
</dbReference>
<dbReference type="EC" id="1.1.1.37" evidence="1"/>
<evidence type="ECO:0000256" key="5">
    <source>
        <dbReference type="SAM" id="MobiDB-lite"/>
    </source>
</evidence>
<feature type="region of interest" description="Disordered" evidence="5">
    <location>
        <begin position="750"/>
        <end position="772"/>
    </location>
</feature>
<keyword evidence="8" id="KW-1185">Reference proteome</keyword>
<reference evidence="7" key="1">
    <citation type="submission" date="2022-01" db="UniProtKB">
        <authorList>
            <consortium name="EnsemblMetazoa"/>
        </authorList>
    </citation>
    <scope>IDENTIFICATION</scope>
</reference>
<dbReference type="SUPFAM" id="SSF51735">
    <property type="entry name" value="NAD(P)-binding Rossmann-fold domains"/>
    <property type="match status" value="1"/>
</dbReference>
<dbReference type="GO" id="GO:0030060">
    <property type="term" value="F:L-malate dehydrogenase (NAD+) activity"/>
    <property type="evidence" value="ECO:0007669"/>
    <property type="project" value="UniProtKB-EC"/>
</dbReference>
<evidence type="ECO:0000256" key="2">
    <source>
        <dbReference type="ARBA" id="ARBA00022532"/>
    </source>
</evidence>
<dbReference type="Gene3D" id="3.90.110.10">
    <property type="entry name" value="Lactate dehydrogenase/glycoside hydrolase, family 4, C-terminal"/>
    <property type="match status" value="1"/>
</dbReference>
<organism evidence="7 8">
    <name type="scientific">Cimex lectularius</name>
    <name type="common">Bed bug</name>
    <name type="synonym">Acanthia lectularia</name>
    <dbReference type="NCBI Taxonomy" id="79782"/>
    <lineage>
        <taxon>Eukaryota</taxon>
        <taxon>Metazoa</taxon>
        <taxon>Ecdysozoa</taxon>
        <taxon>Arthropoda</taxon>
        <taxon>Hexapoda</taxon>
        <taxon>Insecta</taxon>
        <taxon>Pterygota</taxon>
        <taxon>Neoptera</taxon>
        <taxon>Paraneoptera</taxon>
        <taxon>Hemiptera</taxon>
        <taxon>Heteroptera</taxon>
        <taxon>Panheteroptera</taxon>
        <taxon>Cimicomorpha</taxon>
        <taxon>Cimicidae</taxon>
        <taxon>Cimex</taxon>
    </lineage>
</organism>
<dbReference type="PANTHER" id="PTHR11540">
    <property type="entry name" value="MALATE AND LACTATE DEHYDROGENASE"/>
    <property type="match status" value="1"/>
</dbReference>
<evidence type="ECO:0000256" key="3">
    <source>
        <dbReference type="ARBA" id="ARBA00023002"/>
    </source>
</evidence>
<keyword evidence="2" id="KW-0816">Tricarboxylic acid cycle</keyword>
<evidence type="ECO:0000313" key="7">
    <source>
        <dbReference type="EnsemblMetazoa" id="XP_014259824.1"/>
    </source>
</evidence>
<dbReference type="GO" id="GO:0005739">
    <property type="term" value="C:mitochondrion"/>
    <property type="evidence" value="ECO:0007669"/>
    <property type="project" value="TreeGrafter"/>
</dbReference>
<dbReference type="KEGG" id="clec:106672703"/>
<dbReference type="AlphaFoldDB" id="A0A8I6SAF6"/>
<protein>
    <recommendedName>
        <fullName evidence="1">malate dehydrogenase</fullName>
        <ecNumber evidence="1">1.1.1.37</ecNumber>
    </recommendedName>
</protein>
<proteinExistence type="predicted"/>